<dbReference type="EMBL" id="BAAATD010000016">
    <property type="protein sequence ID" value="GAA2631482.1"/>
    <property type="molecule type" value="Genomic_DNA"/>
</dbReference>
<evidence type="ECO:0000313" key="3">
    <source>
        <dbReference type="Proteomes" id="UP001501509"/>
    </source>
</evidence>
<name>A0ABP6D655_9ACTN</name>
<comment type="caution">
    <text evidence="2">The sequence shown here is derived from an EMBL/GenBank/DDBJ whole genome shotgun (WGS) entry which is preliminary data.</text>
</comment>
<feature type="transmembrane region" description="Helical" evidence="1">
    <location>
        <begin position="97"/>
        <end position="114"/>
    </location>
</feature>
<sequence>MLVVPDGSPVFRLLVVEGVGTLLFAVLTLPVTMPGRARVPEWVQVLGLMLLIAMLAAAIRTWRRVIASGLRPARAGIARPGAAVHGLRRQAAIERRTRVLLALYLAAPVVLVPIPDTWTAFWFGLTLAAAATSSFSLAWLAAARLRAHRAAP</sequence>
<evidence type="ECO:0000256" key="1">
    <source>
        <dbReference type="SAM" id="Phobius"/>
    </source>
</evidence>
<protein>
    <recommendedName>
        <fullName evidence="4">Integral membrane protein</fullName>
    </recommendedName>
</protein>
<keyword evidence="1" id="KW-1133">Transmembrane helix</keyword>
<evidence type="ECO:0008006" key="4">
    <source>
        <dbReference type="Google" id="ProtNLM"/>
    </source>
</evidence>
<dbReference type="RefSeq" id="WP_344547907.1">
    <property type="nucleotide sequence ID" value="NZ_BAAATD010000016.1"/>
</dbReference>
<evidence type="ECO:0000313" key="2">
    <source>
        <dbReference type="EMBL" id="GAA2631482.1"/>
    </source>
</evidence>
<accession>A0ABP6D655</accession>
<organism evidence="2 3">
    <name type="scientific">Actinomadura fulvescens</name>
    <dbReference type="NCBI Taxonomy" id="46160"/>
    <lineage>
        <taxon>Bacteria</taxon>
        <taxon>Bacillati</taxon>
        <taxon>Actinomycetota</taxon>
        <taxon>Actinomycetes</taxon>
        <taxon>Streptosporangiales</taxon>
        <taxon>Thermomonosporaceae</taxon>
        <taxon>Actinomadura</taxon>
    </lineage>
</organism>
<keyword evidence="1" id="KW-0812">Transmembrane</keyword>
<keyword evidence="1" id="KW-0472">Membrane</keyword>
<reference evidence="3" key="1">
    <citation type="journal article" date="2019" name="Int. J. Syst. Evol. Microbiol.">
        <title>The Global Catalogue of Microorganisms (GCM) 10K type strain sequencing project: providing services to taxonomists for standard genome sequencing and annotation.</title>
        <authorList>
            <consortium name="The Broad Institute Genomics Platform"/>
            <consortium name="The Broad Institute Genome Sequencing Center for Infectious Disease"/>
            <person name="Wu L."/>
            <person name="Ma J."/>
        </authorList>
    </citation>
    <scope>NUCLEOTIDE SEQUENCE [LARGE SCALE GENOMIC DNA]</scope>
    <source>
        <strain evidence="3">JCM 6833</strain>
    </source>
</reference>
<gene>
    <name evidence="2" type="ORF">GCM10010411_82000</name>
</gene>
<proteinExistence type="predicted"/>
<feature type="transmembrane region" description="Helical" evidence="1">
    <location>
        <begin position="120"/>
        <end position="142"/>
    </location>
</feature>
<dbReference type="Proteomes" id="UP001501509">
    <property type="component" value="Unassembled WGS sequence"/>
</dbReference>
<keyword evidence="3" id="KW-1185">Reference proteome</keyword>
<feature type="transmembrane region" description="Helical" evidence="1">
    <location>
        <begin position="12"/>
        <end position="30"/>
    </location>
</feature>
<feature type="transmembrane region" description="Helical" evidence="1">
    <location>
        <begin position="42"/>
        <end position="62"/>
    </location>
</feature>